<proteinExistence type="predicted"/>
<reference evidence="4 7" key="2">
    <citation type="submission" date="2019-04" db="EMBL/GenBank/DDBJ databases">
        <title>Genome analysis of Streptococcus suis strain WUSS330.</title>
        <authorList>
            <person name="Chen H."/>
            <person name="Gao X."/>
            <person name="Wu Z."/>
        </authorList>
    </citation>
    <scope>NUCLEOTIDE SEQUENCE [LARGE SCALE GENOMIC DNA]</scope>
    <source>
        <strain evidence="4 7">WUSS330</strain>
    </source>
</reference>
<evidence type="ECO:0000313" key="7">
    <source>
        <dbReference type="Proteomes" id="UP000305785"/>
    </source>
</evidence>
<dbReference type="EMBL" id="FIGZ01000015">
    <property type="protein sequence ID" value="CYV04088.1"/>
    <property type="molecule type" value="Genomic_DNA"/>
</dbReference>
<feature type="coiled-coil region" evidence="1">
    <location>
        <begin position="4"/>
        <end position="45"/>
    </location>
</feature>
<evidence type="ECO:0000313" key="5">
    <source>
        <dbReference type="Proteomes" id="UP000069831"/>
    </source>
</evidence>
<dbReference type="RefSeq" id="WP_024411398.1">
    <property type="nucleotide sequence ID" value="NZ_CEEJ01000019.1"/>
</dbReference>
<dbReference type="Proteomes" id="UP000072083">
    <property type="component" value="Unassembled WGS sequence"/>
</dbReference>
<evidence type="ECO:0000256" key="1">
    <source>
        <dbReference type="SAM" id="Coils"/>
    </source>
</evidence>
<protein>
    <submittedName>
        <fullName evidence="3">Uncharacterized protein</fullName>
    </submittedName>
</protein>
<evidence type="ECO:0000313" key="2">
    <source>
        <dbReference type="EMBL" id="CYV04088.1"/>
    </source>
</evidence>
<sequence>MDQYDKLKTELMKKEWEWEDIENQQRKAQKELQEHYENVEETTRILTRMLEEKYQEVLLELRQVGDETGDLHHLLNNGMSEWHTAIDQERYSSIHRLDQKQEDLDTYYKNQYRKMQDQIDEIYTKYRE</sequence>
<gene>
    <name evidence="2" type="ORF">ERS132406_01436</name>
    <name evidence="3" type="ORF">ERS132457_00670</name>
    <name evidence="4" type="ORF">FAJ36_10210</name>
</gene>
<dbReference type="Proteomes" id="UP000069831">
    <property type="component" value="Unassembled WGS sequence"/>
</dbReference>
<dbReference type="Proteomes" id="UP000305785">
    <property type="component" value="Unassembled WGS sequence"/>
</dbReference>
<keyword evidence="1" id="KW-0175">Coiled coil</keyword>
<evidence type="ECO:0000313" key="6">
    <source>
        <dbReference type="Proteomes" id="UP000072083"/>
    </source>
</evidence>
<evidence type="ECO:0000313" key="4">
    <source>
        <dbReference type="EMBL" id="TII02781.1"/>
    </source>
</evidence>
<accession>A0A0Z8VNS7</accession>
<organism evidence="3 5">
    <name type="scientific">Streptococcus suis</name>
    <dbReference type="NCBI Taxonomy" id="1307"/>
    <lineage>
        <taxon>Bacteria</taxon>
        <taxon>Bacillati</taxon>
        <taxon>Bacillota</taxon>
        <taxon>Bacilli</taxon>
        <taxon>Lactobacillales</taxon>
        <taxon>Streptococcaceae</taxon>
        <taxon>Streptococcus</taxon>
    </lineage>
</organism>
<dbReference type="AlphaFoldDB" id="A0A0Z8VNS7"/>
<reference evidence="5 6" key="1">
    <citation type="submission" date="2016-02" db="EMBL/GenBank/DDBJ databases">
        <authorList>
            <consortium name="Pathogen Informatics"/>
        </authorList>
    </citation>
    <scope>NUCLEOTIDE SEQUENCE [LARGE SCALE GENOMIC DNA]</scope>
    <source>
        <strain evidence="2 6">LSS44</strain>
        <strain evidence="3 5">LSS95</strain>
    </source>
</reference>
<dbReference type="EMBL" id="SSXN01000022">
    <property type="protein sequence ID" value="TII02781.1"/>
    <property type="molecule type" value="Genomic_DNA"/>
</dbReference>
<dbReference type="EMBL" id="FIIR01000004">
    <property type="protein sequence ID" value="CYV70460.1"/>
    <property type="molecule type" value="Genomic_DNA"/>
</dbReference>
<evidence type="ECO:0000313" key="3">
    <source>
        <dbReference type="EMBL" id="CYV70460.1"/>
    </source>
</evidence>
<name>A0A0Z8VNS7_STRSU</name>